<protein>
    <submittedName>
        <fullName evidence="1">Uncharacterized protein</fullName>
    </submittedName>
</protein>
<accession>H2ECV2</accession>
<evidence type="ECO:0000313" key="1">
    <source>
        <dbReference type="EMBL" id="AEX62225.1"/>
    </source>
</evidence>
<dbReference type="EMBL" id="JN885995">
    <property type="protein sequence ID" value="AEX62225.1"/>
    <property type="molecule type" value="Genomic_DNA"/>
</dbReference>
<sequence length="236" mass="28373">MSYINSCLFHGLIKFNKQMIECLLSKYKKYATYFLLGKKSKLNLLHSDEKNFIFLNLELIFEFLFVKKFNHEKIKIYEYILDQFSQLENDLREINFKNDKMETYNYLISSLQYDNKIASGLLKRSITYKQDKNMSLTRKLILDVSDINYLYDDIIFTIITNQNLNLLDILYVNKLLRQCDLDYILTNSCESKLTFIQEIINYGANIDTYYDKLLKNARKYENTKLVDFLENYYNNE</sequence>
<proteinExistence type="predicted"/>
<gene>
    <name evidence="1" type="ORF">mv_R20</name>
</gene>
<organism evidence="1">
    <name type="scientific">Moumouvirus sp. 'Monve'</name>
    <dbReference type="NCBI Taxonomy" id="1128131"/>
    <lineage>
        <taxon>Viruses</taxon>
        <taxon>Varidnaviria</taxon>
        <taxon>Bamfordvirae</taxon>
        <taxon>Nucleocytoviricota</taxon>
        <taxon>Megaviricetes</taxon>
        <taxon>Imitervirales</taxon>
        <taxon>Mimiviridae</taxon>
        <taxon>Megamimivirinae</taxon>
        <taxon>Moumouvirus</taxon>
    </lineage>
</organism>
<reference evidence="1" key="1">
    <citation type="submission" date="2011-10" db="EMBL/GenBank/DDBJ databases">
        <title>Provirophages and transpovirons: unique mobilome of giant viruses.</title>
        <authorList>
            <person name="Desnues C."/>
            <person name="LaScola B."/>
            <person name="Yutin N."/>
            <person name="Fournous G."/>
            <person name="Koonin E."/>
            <person name="Raoult D."/>
        </authorList>
    </citation>
    <scope>NUCLEOTIDE SEQUENCE</scope>
    <source>
        <strain evidence="1">Mv13-mv</strain>
    </source>
</reference>
<name>H2ECV2_9VIRU</name>